<dbReference type="eggNOG" id="COG2197">
    <property type="taxonomic scope" value="Bacteria"/>
</dbReference>
<dbReference type="InterPro" id="IPR011006">
    <property type="entry name" value="CheY-like_superfamily"/>
</dbReference>
<dbReference type="STRING" id="383372.Rcas_3262"/>
<dbReference type="InterPro" id="IPR001789">
    <property type="entry name" value="Sig_transdc_resp-reg_receiver"/>
</dbReference>
<dbReference type="CDD" id="cd17535">
    <property type="entry name" value="REC_NarL-like"/>
    <property type="match status" value="1"/>
</dbReference>
<dbReference type="Proteomes" id="UP000000263">
    <property type="component" value="Chromosome"/>
</dbReference>
<evidence type="ECO:0000256" key="2">
    <source>
        <dbReference type="ARBA" id="ARBA00023125"/>
    </source>
</evidence>
<evidence type="ECO:0000259" key="5">
    <source>
        <dbReference type="PROSITE" id="PS50110"/>
    </source>
</evidence>
<dbReference type="HOGENOM" id="CLU_000445_90_8_0"/>
<dbReference type="SUPFAM" id="SSF52172">
    <property type="entry name" value="CheY-like"/>
    <property type="match status" value="1"/>
</dbReference>
<organism evidence="6 7">
    <name type="scientific">Roseiflexus castenholzii (strain DSM 13941 / HLO8)</name>
    <dbReference type="NCBI Taxonomy" id="383372"/>
    <lineage>
        <taxon>Bacteria</taxon>
        <taxon>Bacillati</taxon>
        <taxon>Chloroflexota</taxon>
        <taxon>Chloroflexia</taxon>
        <taxon>Chloroflexales</taxon>
        <taxon>Roseiflexineae</taxon>
        <taxon>Roseiflexaceae</taxon>
        <taxon>Roseiflexus</taxon>
    </lineage>
</organism>
<dbReference type="GO" id="GO:0003677">
    <property type="term" value="F:DNA binding"/>
    <property type="evidence" value="ECO:0007669"/>
    <property type="project" value="UniProtKB-KW"/>
</dbReference>
<accession>A7NP18</accession>
<dbReference type="SUPFAM" id="SSF46894">
    <property type="entry name" value="C-terminal effector domain of the bipartite response regulators"/>
    <property type="match status" value="1"/>
</dbReference>
<feature type="domain" description="Response regulatory" evidence="5">
    <location>
        <begin position="7"/>
        <end position="123"/>
    </location>
</feature>
<dbReference type="AlphaFoldDB" id="A7NP18"/>
<protein>
    <submittedName>
        <fullName evidence="6">Two component transcriptional regulator, LuxR family</fullName>
    </submittedName>
</protein>
<dbReference type="SMART" id="SM00421">
    <property type="entry name" value="HTH_LUXR"/>
    <property type="match status" value="1"/>
</dbReference>
<dbReference type="InterPro" id="IPR039420">
    <property type="entry name" value="WalR-like"/>
</dbReference>
<feature type="modified residue" description="4-aspartylphosphate" evidence="3">
    <location>
        <position position="58"/>
    </location>
</feature>
<evidence type="ECO:0000313" key="7">
    <source>
        <dbReference type="Proteomes" id="UP000000263"/>
    </source>
</evidence>
<evidence type="ECO:0000256" key="3">
    <source>
        <dbReference type="PROSITE-ProRule" id="PRU00169"/>
    </source>
</evidence>
<dbReference type="Pfam" id="PF00196">
    <property type="entry name" value="GerE"/>
    <property type="match status" value="1"/>
</dbReference>
<reference evidence="6 7" key="1">
    <citation type="submission" date="2007-08" db="EMBL/GenBank/DDBJ databases">
        <title>Complete sequence of Roseiflexus castenholzii DSM 13941.</title>
        <authorList>
            <consortium name="US DOE Joint Genome Institute"/>
            <person name="Copeland A."/>
            <person name="Lucas S."/>
            <person name="Lapidus A."/>
            <person name="Barry K."/>
            <person name="Glavina del Rio T."/>
            <person name="Dalin E."/>
            <person name="Tice H."/>
            <person name="Pitluck S."/>
            <person name="Thompson L.S."/>
            <person name="Brettin T."/>
            <person name="Bruce D."/>
            <person name="Detter J.C."/>
            <person name="Han C."/>
            <person name="Tapia R."/>
            <person name="Schmutz J."/>
            <person name="Larimer F."/>
            <person name="Land M."/>
            <person name="Hauser L."/>
            <person name="Kyrpides N."/>
            <person name="Mikhailova N."/>
            <person name="Bryant D.A."/>
            <person name="Hanada S."/>
            <person name="Tsukatani Y."/>
            <person name="Richardson P."/>
        </authorList>
    </citation>
    <scope>NUCLEOTIDE SEQUENCE [LARGE SCALE GENOMIC DNA]</scope>
    <source>
        <strain evidence="7">DSM 13941 / HLO8</strain>
    </source>
</reference>
<feature type="domain" description="HTH luxR-type" evidence="4">
    <location>
        <begin position="146"/>
        <end position="211"/>
    </location>
</feature>
<dbReference type="CDD" id="cd06170">
    <property type="entry name" value="LuxR_C_like"/>
    <property type="match status" value="1"/>
</dbReference>
<evidence type="ECO:0000259" key="4">
    <source>
        <dbReference type="PROSITE" id="PS50043"/>
    </source>
</evidence>
<proteinExistence type="predicted"/>
<name>A7NP18_ROSCS</name>
<keyword evidence="1 3" id="KW-0597">Phosphoprotein</keyword>
<evidence type="ECO:0000313" key="6">
    <source>
        <dbReference type="EMBL" id="ABU59314.1"/>
    </source>
</evidence>
<dbReference type="RefSeq" id="WP_012121738.1">
    <property type="nucleotide sequence ID" value="NC_009767.1"/>
</dbReference>
<dbReference type="PROSITE" id="PS50043">
    <property type="entry name" value="HTH_LUXR_2"/>
    <property type="match status" value="1"/>
</dbReference>
<dbReference type="PROSITE" id="PS50110">
    <property type="entry name" value="RESPONSE_REGULATORY"/>
    <property type="match status" value="1"/>
</dbReference>
<dbReference type="Pfam" id="PF00072">
    <property type="entry name" value="Response_reg"/>
    <property type="match status" value="1"/>
</dbReference>
<keyword evidence="2" id="KW-0238">DNA-binding</keyword>
<dbReference type="InterPro" id="IPR000792">
    <property type="entry name" value="Tscrpt_reg_LuxR_C"/>
</dbReference>
<dbReference type="PRINTS" id="PR00038">
    <property type="entry name" value="HTHLUXR"/>
</dbReference>
<evidence type="ECO:0000256" key="1">
    <source>
        <dbReference type="ARBA" id="ARBA00022553"/>
    </source>
</evidence>
<dbReference type="EMBL" id="CP000804">
    <property type="protein sequence ID" value="ABU59314.1"/>
    <property type="molecule type" value="Genomic_DNA"/>
</dbReference>
<dbReference type="Gene3D" id="3.40.50.2300">
    <property type="match status" value="1"/>
</dbReference>
<dbReference type="PANTHER" id="PTHR43214">
    <property type="entry name" value="TWO-COMPONENT RESPONSE REGULATOR"/>
    <property type="match status" value="1"/>
</dbReference>
<sequence>MSTMPIRILLADDHRMFRQGLRELLERKGGFIIVGEASTGREVLAQAAALRPDIVLLDIQMPEIDGVAVARQLAQTHPDVKVIMLTMYRQDQHLFEAIKAGARAYLLKDADADELIDVIERVHRGEAALDPTVTLRVFDEFRRLSIDQDAEQLTERERDILTLLAEGHDNRTIAQRLFLSEKTVGNRLSEIFQKLGVSNRTQAALVAVQRGLIAPPKPDSTE</sequence>
<keyword evidence="7" id="KW-1185">Reference proteome</keyword>
<dbReference type="KEGG" id="rca:Rcas_3262"/>
<dbReference type="InterPro" id="IPR016032">
    <property type="entry name" value="Sig_transdc_resp-reg_C-effctor"/>
</dbReference>
<gene>
    <name evidence="6" type="ordered locus">Rcas_3262</name>
</gene>
<dbReference type="GO" id="GO:0000160">
    <property type="term" value="P:phosphorelay signal transduction system"/>
    <property type="evidence" value="ECO:0007669"/>
    <property type="project" value="InterPro"/>
</dbReference>
<dbReference type="GO" id="GO:0006355">
    <property type="term" value="P:regulation of DNA-templated transcription"/>
    <property type="evidence" value="ECO:0007669"/>
    <property type="project" value="InterPro"/>
</dbReference>
<dbReference type="SMART" id="SM00448">
    <property type="entry name" value="REC"/>
    <property type="match status" value="1"/>
</dbReference>
<dbReference type="OrthoDB" id="9780153at2"/>
<dbReference type="InterPro" id="IPR058245">
    <property type="entry name" value="NreC/VraR/RcsB-like_REC"/>
</dbReference>
<dbReference type="PANTHER" id="PTHR43214:SF36">
    <property type="entry name" value="RESPONSE REGULATOR RECEIVER"/>
    <property type="match status" value="1"/>
</dbReference>